<dbReference type="AlphaFoldDB" id="A0A8H6VSH4"/>
<proteinExistence type="predicted"/>
<dbReference type="RefSeq" id="XP_037214941.1">
    <property type="nucleotide sequence ID" value="XM_037368973.1"/>
</dbReference>
<accession>A0A8H6VSH4</accession>
<evidence type="ECO:0000313" key="2">
    <source>
        <dbReference type="EMBL" id="KAF7292214.1"/>
    </source>
</evidence>
<dbReference type="Gene3D" id="3.40.50.300">
    <property type="entry name" value="P-loop containing nucleotide triphosphate hydrolases"/>
    <property type="match status" value="1"/>
</dbReference>
<dbReference type="Proteomes" id="UP000636479">
    <property type="component" value="Unassembled WGS sequence"/>
</dbReference>
<dbReference type="GO" id="GO:0005524">
    <property type="term" value="F:ATP binding"/>
    <property type="evidence" value="ECO:0007669"/>
    <property type="project" value="InterPro"/>
</dbReference>
<gene>
    <name evidence="2" type="ORF">MIND_01248800</name>
</gene>
<comment type="caution">
    <text evidence="2">The sequence shown here is derived from an EMBL/GenBank/DDBJ whole genome shotgun (WGS) entry which is preliminary data.</text>
</comment>
<organism evidence="2 3">
    <name type="scientific">Mycena indigotica</name>
    <dbReference type="NCBI Taxonomy" id="2126181"/>
    <lineage>
        <taxon>Eukaryota</taxon>
        <taxon>Fungi</taxon>
        <taxon>Dikarya</taxon>
        <taxon>Basidiomycota</taxon>
        <taxon>Agaricomycotina</taxon>
        <taxon>Agaricomycetes</taxon>
        <taxon>Agaricomycetidae</taxon>
        <taxon>Agaricales</taxon>
        <taxon>Marasmiineae</taxon>
        <taxon>Mycenaceae</taxon>
        <taxon>Mycena</taxon>
    </lineage>
</organism>
<dbReference type="Pfam" id="PF00270">
    <property type="entry name" value="DEAD"/>
    <property type="match status" value="1"/>
</dbReference>
<feature type="domain" description="DEAD/DEAH-box helicase" evidence="1">
    <location>
        <begin position="48"/>
        <end position="105"/>
    </location>
</feature>
<name>A0A8H6VSH4_9AGAR</name>
<dbReference type="GO" id="GO:0003676">
    <property type="term" value="F:nucleic acid binding"/>
    <property type="evidence" value="ECO:0007669"/>
    <property type="project" value="InterPro"/>
</dbReference>
<protein>
    <submittedName>
        <fullName evidence="2">DEAD domain-containing protein</fullName>
    </submittedName>
</protein>
<reference evidence="2" key="1">
    <citation type="submission" date="2020-05" db="EMBL/GenBank/DDBJ databases">
        <title>Mycena genomes resolve the evolution of fungal bioluminescence.</title>
        <authorList>
            <person name="Tsai I.J."/>
        </authorList>
    </citation>
    <scope>NUCLEOTIDE SEQUENCE</scope>
    <source>
        <strain evidence="2">171206Taipei</strain>
    </source>
</reference>
<evidence type="ECO:0000313" key="3">
    <source>
        <dbReference type="Proteomes" id="UP000636479"/>
    </source>
</evidence>
<dbReference type="EMBL" id="JACAZF010000012">
    <property type="protein sequence ID" value="KAF7292214.1"/>
    <property type="molecule type" value="Genomic_DNA"/>
</dbReference>
<sequence>MPETPPLDPAATPTASPKLKRYTHDSVDVAELKNMAEEILGVTPFQWQLDAAVAILCGENLILDVGTGCGKSLCFILALLFDQRDIAITVMPLTALMLDQTKDTKIPTLAICQESIKAIGRAKLYEVRAIMT</sequence>
<dbReference type="InterPro" id="IPR027417">
    <property type="entry name" value="P-loop_NTPase"/>
</dbReference>
<dbReference type="OrthoDB" id="10261556at2759"/>
<dbReference type="GeneID" id="59351489"/>
<evidence type="ECO:0000259" key="1">
    <source>
        <dbReference type="Pfam" id="PF00270"/>
    </source>
</evidence>
<dbReference type="SUPFAM" id="SSF52540">
    <property type="entry name" value="P-loop containing nucleoside triphosphate hydrolases"/>
    <property type="match status" value="1"/>
</dbReference>
<keyword evidence="3" id="KW-1185">Reference proteome</keyword>
<dbReference type="InterPro" id="IPR011545">
    <property type="entry name" value="DEAD/DEAH_box_helicase_dom"/>
</dbReference>